<organism evidence="1 2">
    <name type="scientific">Panagrolaimus sp. PS1159</name>
    <dbReference type="NCBI Taxonomy" id="55785"/>
    <lineage>
        <taxon>Eukaryota</taxon>
        <taxon>Metazoa</taxon>
        <taxon>Ecdysozoa</taxon>
        <taxon>Nematoda</taxon>
        <taxon>Chromadorea</taxon>
        <taxon>Rhabditida</taxon>
        <taxon>Tylenchina</taxon>
        <taxon>Panagrolaimomorpha</taxon>
        <taxon>Panagrolaimoidea</taxon>
        <taxon>Panagrolaimidae</taxon>
        <taxon>Panagrolaimus</taxon>
    </lineage>
</organism>
<proteinExistence type="predicted"/>
<evidence type="ECO:0000313" key="2">
    <source>
        <dbReference type="WBParaSite" id="PS1159_v2.g15627.t1"/>
    </source>
</evidence>
<protein>
    <submittedName>
        <fullName evidence="2">Uncharacterized protein</fullName>
    </submittedName>
</protein>
<sequence length="396" mass="47411">MEERYQKLSKLWQKINLHKDNPVRWIQCLKETNDHEFIVQNIEVALAKMPFTKSAWKEYILYLKTVDIFEMLNVYSRYCHFFVDDWKMREMYRREIVKLCKKEINVQNWIDDYKYLNKELHIDAGYDYKNEIKESKNSEFPGFELHFIEYLIENANHRILTKFYSISKWFFKKRQTPICHRLTICDNSKTLTFEHSIFMSSKNLKHDELKNIYITNSIIVTSKDRNALSKRIPLLFKCDLKVIKIEEQNLNFGEYCFLVNEGNVEKFWFKNVSVQWKSGEKVAVEFLIERLPNAKFIEFEGNTEIDPETSQKLGQIQLLNGIEIFSLSEIDETFEVKGFAEFVNHNGTPNSKFCLYFKPIVSLIFKTNFRRSLDSAIWMFGSYPRYASPKPQINIY</sequence>
<dbReference type="Proteomes" id="UP000887580">
    <property type="component" value="Unplaced"/>
</dbReference>
<reference evidence="2" key="1">
    <citation type="submission" date="2022-11" db="UniProtKB">
        <authorList>
            <consortium name="WormBaseParasite"/>
        </authorList>
    </citation>
    <scope>IDENTIFICATION</scope>
</reference>
<dbReference type="WBParaSite" id="PS1159_v2.g15627.t1">
    <property type="protein sequence ID" value="PS1159_v2.g15627.t1"/>
    <property type="gene ID" value="PS1159_v2.g15627"/>
</dbReference>
<name>A0AC35FB28_9BILA</name>
<accession>A0AC35FB28</accession>
<evidence type="ECO:0000313" key="1">
    <source>
        <dbReference type="Proteomes" id="UP000887580"/>
    </source>
</evidence>